<name>A0A8H7K1E4_BIOOC</name>
<comment type="caution">
    <text evidence="2">The sequence shown here is derived from an EMBL/GenBank/DDBJ whole genome shotgun (WGS) entry which is preliminary data.</text>
</comment>
<dbReference type="Proteomes" id="UP000616885">
    <property type="component" value="Unassembled WGS sequence"/>
</dbReference>
<keyword evidence="1" id="KW-0472">Membrane</keyword>
<feature type="transmembrane region" description="Helical" evidence="1">
    <location>
        <begin position="12"/>
        <end position="32"/>
    </location>
</feature>
<dbReference type="AlphaFoldDB" id="A0A8H7K1E4"/>
<evidence type="ECO:0008006" key="4">
    <source>
        <dbReference type="Google" id="ProtNLM"/>
    </source>
</evidence>
<gene>
    <name evidence="2" type="ORF">IM811_009820</name>
</gene>
<organism evidence="2 3">
    <name type="scientific">Bionectria ochroleuca</name>
    <name type="common">Gliocladium roseum</name>
    <dbReference type="NCBI Taxonomy" id="29856"/>
    <lineage>
        <taxon>Eukaryota</taxon>
        <taxon>Fungi</taxon>
        <taxon>Dikarya</taxon>
        <taxon>Ascomycota</taxon>
        <taxon>Pezizomycotina</taxon>
        <taxon>Sordariomycetes</taxon>
        <taxon>Hypocreomycetidae</taxon>
        <taxon>Hypocreales</taxon>
        <taxon>Bionectriaceae</taxon>
        <taxon>Clonostachys</taxon>
    </lineage>
</organism>
<protein>
    <recommendedName>
        <fullName evidence="4">Transcription factor domain-containing protein</fullName>
    </recommendedName>
</protein>
<evidence type="ECO:0000256" key="1">
    <source>
        <dbReference type="SAM" id="Phobius"/>
    </source>
</evidence>
<reference evidence="2" key="1">
    <citation type="submission" date="2020-10" db="EMBL/GenBank/DDBJ databases">
        <title>High-Quality Genome Resource of Clonostachys rosea strain S41 by Oxford Nanopore Long-Read Sequencing.</title>
        <authorList>
            <person name="Wang H."/>
        </authorList>
    </citation>
    <scope>NUCLEOTIDE SEQUENCE</scope>
    <source>
        <strain evidence="2">S41</strain>
    </source>
</reference>
<dbReference type="EMBL" id="JADCTT010000026">
    <property type="protein sequence ID" value="KAF9742023.1"/>
    <property type="molecule type" value="Genomic_DNA"/>
</dbReference>
<keyword evidence="1" id="KW-1133">Transmembrane helix</keyword>
<accession>A0A8H7K1E4</accession>
<evidence type="ECO:0000313" key="2">
    <source>
        <dbReference type="EMBL" id="KAF9742023.1"/>
    </source>
</evidence>
<proteinExistence type="predicted"/>
<evidence type="ECO:0000313" key="3">
    <source>
        <dbReference type="Proteomes" id="UP000616885"/>
    </source>
</evidence>
<sequence length="145" mass="16268">METDLLNGWHDAFQWQWEATVTLLGFLFAYPISSSAPTTRRAIYKAVECFEQFGSNNVGVARNAAEITRNLISKADLLLDRFWVGFSEAAVAEQPSSADLTPRDDLTPMTQAWHDNSSEIWGFLDLALTVDAFHSFEDFVTVVES</sequence>
<keyword evidence="1" id="KW-0812">Transmembrane</keyword>